<dbReference type="Pfam" id="PF13676">
    <property type="entry name" value="TIR_2"/>
    <property type="match status" value="1"/>
</dbReference>
<gene>
    <name evidence="2" type="ORF">U27_03310</name>
</gene>
<dbReference type="SUPFAM" id="SSF52540">
    <property type="entry name" value="P-loop containing nucleoside triphosphate hydrolases"/>
    <property type="match status" value="1"/>
</dbReference>
<dbReference type="SUPFAM" id="SSF52200">
    <property type="entry name" value="Toll/Interleukin receptor TIR domain"/>
    <property type="match status" value="1"/>
</dbReference>
<dbReference type="InterPro" id="IPR027417">
    <property type="entry name" value="P-loop_NTPase"/>
</dbReference>
<evidence type="ECO:0000313" key="3">
    <source>
        <dbReference type="Proteomes" id="UP000030661"/>
    </source>
</evidence>
<dbReference type="PANTHER" id="PTHR19871:SF14">
    <property type="entry name" value="DUF4062 DOMAIN-CONTAINING PROTEIN"/>
    <property type="match status" value="1"/>
</dbReference>
<proteinExistence type="predicted"/>
<dbReference type="Gene3D" id="3.40.50.10140">
    <property type="entry name" value="Toll/interleukin-1 receptor homology (TIR) domain"/>
    <property type="match status" value="1"/>
</dbReference>
<dbReference type="PROSITE" id="PS50104">
    <property type="entry name" value="TIR"/>
    <property type="match status" value="1"/>
</dbReference>
<accession>A0A081BVJ3</accession>
<dbReference type="InterPro" id="IPR035897">
    <property type="entry name" value="Toll_tir_struct_dom_sf"/>
</dbReference>
<name>A0A081BVJ3_VECG1</name>
<keyword evidence="3" id="KW-1185">Reference proteome</keyword>
<reference evidence="2" key="1">
    <citation type="journal article" date="2015" name="PeerJ">
        <title>First genomic representation of candidate bacterial phylum KSB3 points to enhanced environmental sensing as a trigger of wastewater bulking.</title>
        <authorList>
            <person name="Sekiguchi Y."/>
            <person name="Ohashi A."/>
            <person name="Parks D.H."/>
            <person name="Yamauchi T."/>
            <person name="Tyson G.W."/>
            <person name="Hugenholtz P."/>
        </authorList>
    </citation>
    <scope>NUCLEOTIDE SEQUENCE [LARGE SCALE GENOMIC DNA]</scope>
</reference>
<evidence type="ECO:0000313" key="2">
    <source>
        <dbReference type="EMBL" id="GAK56348.1"/>
    </source>
</evidence>
<feature type="domain" description="TIR" evidence="1">
    <location>
        <begin position="4"/>
        <end position="134"/>
    </location>
</feature>
<dbReference type="InterPro" id="IPR041664">
    <property type="entry name" value="AAA_16"/>
</dbReference>
<dbReference type="GO" id="GO:0007165">
    <property type="term" value="P:signal transduction"/>
    <property type="evidence" value="ECO:0007669"/>
    <property type="project" value="InterPro"/>
</dbReference>
<dbReference type="Proteomes" id="UP000030661">
    <property type="component" value="Unassembled WGS sequence"/>
</dbReference>
<sequence>MPCKQPEIFISYSWNDEGRDVADDLERYLQEKGFTVMRDSRAIGYKGLIKEYMQRLGRGKCVILVLSDQYFKSPNCMYELLQIAQQSDFRKRIFPVVLDNTLFYRPEDRLKYLRYWDEEKTRLQEEIRQMSNLANLHGITDDLDLYDDIRRNIARLLDFLRNLNTYPLKGGNYEPLLEAIQANMPQAELDYSRLPIDFSSKIEFLTQYFVGRQDAMARIDQFIQTHRSGYLAIVGEAGIGKSALLAKLVKERGYPHHFVDDKQNSAKDEVFLHSIVGQLQQKYGFEFEERTPISVSEWNIYFHKWIKAISAEEQLVIFVDALDEAQRYGGSDNLLKYLPQELPENVYFIISSRPEFKKEDITFFESTVF</sequence>
<dbReference type="EMBL" id="DF820464">
    <property type="protein sequence ID" value="GAK56348.1"/>
    <property type="molecule type" value="Genomic_DNA"/>
</dbReference>
<dbReference type="PANTHER" id="PTHR19871">
    <property type="entry name" value="BETA TRANSDUCIN-RELATED PROTEIN"/>
    <property type="match status" value="1"/>
</dbReference>
<dbReference type="STRING" id="1499967.U27_03310"/>
<dbReference type="HOGENOM" id="CLU_749379_0_0_0"/>
<dbReference type="eggNOG" id="COG1611">
    <property type="taxonomic scope" value="Bacteria"/>
</dbReference>
<protein>
    <submittedName>
        <fullName evidence="2">TIR protein</fullName>
    </submittedName>
</protein>
<dbReference type="SMART" id="SM00255">
    <property type="entry name" value="TIR"/>
    <property type="match status" value="1"/>
</dbReference>
<dbReference type="Gene3D" id="3.40.50.300">
    <property type="entry name" value="P-loop containing nucleotide triphosphate hydrolases"/>
    <property type="match status" value="1"/>
</dbReference>
<dbReference type="InterPro" id="IPR000157">
    <property type="entry name" value="TIR_dom"/>
</dbReference>
<evidence type="ECO:0000259" key="1">
    <source>
        <dbReference type="PROSITE" id="PS50104"/>
    </source>
</evidence>
<dbReference type="AlphaFoldDB" id="A0A081BVJ3"/>
<dbReference type="InterPro" id="IPR052752">
    <property type="entry name" value="NACHT-WD_repeat"/>
</dbReference>
<dbReference type="Pfam" id="PF13191">
    <property type="entry name" value="AAA_16"/>
    <property type="match status" value="1"/>
</dbReference>
<dbReference type="eggNOG" id="COG5635">
    <property type="taxonomic scope" value="Bacteria"/>
</dbReference>
<organism evidence="2">
    <name type="scientific">Vecturithrix granuli</name>
    <dbReference type="NCBI Taxonomy" id="1499967"/>
    <lineage>
        <taxon>Bacteria</taxon>
        <taxon>Candidatus Moduliflexota</taxon>
        <taxon>Candidatus Vecturitrichia</taxon>
        <taxon>Candidatus Vecturitrichales</taxon>
        <taxon>Candidatus Vecturitrichaceae</taxon>
        <taxon>Candidatus Vecturithrix</taxon>
    </lineage>
</organism>